<dbReference type="EMBL" id="JBHSNM010000002">
    <property type="protein sequence ID" value="MFC5570255.1"/>
    <property type="molecule type" value="Genomic_DNA"/>
</dbReference>
<dbReference type="InterPro" id="IPR007433">
    <property type="entry name" value="DUF481"/>
</dbReference>
<sequence>MRLGIIRRPYSSAATAFAMPASWFAAALLAPALTLPVQDTAAVPALQASQLPAEVFRIDPIWFRPGCLQLRCGDEEWERELRPLPVAARPSPRLPGMRGIRGLSAPARPRDSHSSYSNGARIGTRYGMQLVRDGATRVGVEVGAGYRLAPAYDDGVAVPGPVLRGGISLGHRFGGRALWSQRVQFETGEGERFVKQMFGLDVTLPRDWLIESDYVIRYDSLGASGTDTAEAWLGLRRYF</sequence>
<organism evidence="2 3">
    <name type="scientific">Lysobacter yangpyeongensis</name>
    <dbReference type="NCBI Taxonomy" id="346182"/>
    <lineage>
        <taxon>Bacteria</taxon>
        <taxon>Pseudomonadati</taxon>
        <taxon>Pseudomonadota</taxon>
        <taxon>Gammaproteobacteria</taxon>
        <taxon>Lysobacterales</taxon>
        <taxon>Lysobacteraceae</taxon>
        <taxon>Lysobacter</taxon>
    </lineage>
</organism>
<feature type="chain" id="PRO_5047382449" evidence="1">
    <location>
        <begin position="26"/>
        <end position="239"/>
    </location>
</feature>
<name>A0ABW0SNC0_9GAMM</name>
<dbReference type="Pfam" id="PF04338">
    <property type="entry name" value="DUF481"/>
    <property type="match status" value="1"/>
</dbReference>
<reference evidence="3" key="1">
    <citation type="journal article" date="2019" name="Int. J. Syst. Evol. Microbiol.">
        <title>The Global Catalogue of Microorganisms (GCM) 10K type strain sequencing project: providing services to taxonomists for standard genome sequencing and annotation.</title>
        <authorList>
            <consortium name="The Broad Institute Genomics Platform"/>
            <consortium name="The Broad Institute Genome Sequencing Center for Infectious Disease"/>
            <person name="Wu L."/>
            <person name="Ma J."/>
        </authorList>
    </citation>
    <scope>NUCLEOTIDE SEQUENCE [LARGE SCALE GENOMIC DNA]</scope>
    <source>
        <strain evidence="3">KACC 11407</strain>
    </source>
</reference>
<keyword evidence="1" id="KW-0732">Signal</keyword>
<dbReference type="RefSeq" id="WP_386754616.1">
    <property type="nucleotide sequence ID" value="NZ_JBHSNM010000002.1"/>
</dbReference>
<proteinExistence type="predicted"/>
<gene>
    <name evidence="2" type="ORF">ACFPN1_09310</name>
</gene>
<accession>A0ABW0SNC0</accession>
<keyword evidence="3" id="KW-1185">Reference proteome</keyword>
<comment type="caution">
    <text evidence="2">The sequence shown here is derived from an EMBL/GenBank/DDBJ whole genome shotgun (WGS) entry which is preliminary data.</text>
</comment>
<evidence type="ECO:0000256" key="1">
    <source>
        <dbReference type="SAM" id="SignalP"/>
    </source>
</evidence>
<evidence type="ECO:0000313" key="2">
    <source>
        <dbReference type="EMBL" id="MFC5570255.1"/>
    </source>
</evidence>
<evidence type="ECO:0000313" key="3">
    <source>
        <dbReference type="Proteomes" id="UP001596036"/>
    </source>
</evidence>
<dbReference type="Proteomes" id="UP001596036">
    <property type="component" value="Unassembled WGS sequence"/>
</dbReference>
<feature type="signal peptide" evidence="1">
    <location>
        <begin position="1"/>
        <end position="25"/>
    </location>
</feature>
<protein>
    <submittedName>
        <fullName evidence="2">DUF481 domain-containing protein</fullName>
    </submittedName>
</protein>